<keyword evidence="5 7" id="KW-1133">Transmembrane helix</keyword>
<dbReference type="STRING" id="375175.AYR53_06720"/>
<evidence type="ECO:0000259" key="8">
    <source>
        <dbReference type="Pfam" id="PF02308"/>
    </source>
</evidence>
<dbReference type="Proteomes" id="UP000078582">
    <property type="component" value="Chromosome"/>
</dbReference>
<feature type="transmembrane region" description="Helical" evidence="7">
    <location>
        <begin position="6"/>
        <end position="28"/>
    </location>
</feature>
<name>A0A192H404_9LACO</name>
<evidence type="ECO:0000256" key="6">
    <source>
        <dbReference type="ARBA" id="ARBA00023136"/>
    </source>
</evidence>
<comment type="subcellular location">
    <subcellularLocation>
        <location evidence="1">Cell membrane</location>
        <topology evidence="1">Multi-pass membrane protein</topology>
    </subcellularLocation>
</comment>
<keyword evidence="3" id="KW-1003">Cell membrane</keyword>
<reference evidence="9 10" key="1">
    <citation type="submission" date="2016-03" db="EMBL/GenBank/DDBJ databases">
        <title>Pediococcus and Lactobacillus from brewery environment - whole genome sequencing and assembly.</title>
        <authorList>
            <person name="Behr J."/>
            <person name="Geissler A.J."/>
            <person name="Vogel R.F."/>
        </authorList>
    </citation>
    <scope>NUCLEOTIDE SEQUENCE [LARGE SCALE GENOMIC DNA]</scope>
    <source>
        <strain evidence="9 10">TMW 1.1989</strain>
    </source>
</reference>
<keyword evidence="9" id="KW-0489">Methyltransferase</keyword>
<accession>A0A192H404</accession>
<dbReference type="OrthoDB" id="9811198at2"/>
<feature type="transmembrane region" description="Helical" evidence="7">
    <location>
        <begin position="77"/>
        <end position="95"/>
    </location>
</feature>
<dbReference type="PRINTS" id="PR01837">
    <property type="entry name" value="MGTCSAPBPROT"/>
</dbReference>
<sequence>MNNSGFIIAQLELVLRLILAALCGFAIGYERKNRLKEAGIRTHMIVALGAALIMIVSKDGFFDVLNVKNVVLDPSRIAAQIVSGISFLGAGTILVRRQGINGLTTAAGIWTTAAVGMAIGARLYVVGISATLLVLLIQILLHKQLRFLPNAVAEQLSLEMLDQPEAINNLEKMLQQHNIELLNLHIERQRHHLVEIRLAVKLPPHYKVASLMSLLGENEAIQSVDY</sequence>
<keyword evidence="4 7" id="KW-0812">Transmembrane</keyword>
<evidence type="ECO:0000256" key="3">
    <source>
        <dbReference type="ARBA" id="ARBA00022475"/>
    </source>
</evidence>
<dbReference type="InterPro" id="IPR003416">
    <property type="entry name" value="MgtC/SapB/SrpB/YhiD_fam"/>
</dbReference>
<evidence type="ECO:0000256" key="7">
    <source>
        <dbReference type="SAM" id="Phobius"/>
    </source>
</evidence>
<organism evidence="9 10">
    <name type="scientific">Loigolactobacillus backii</name>
    <dbReference type="NCBI Taxonomy" id="375175"/>
    <lineage>
        <taxon>Bacteria</taxon>
        <taxon>Bacillati</taxon>
        <taxon>Bacillota</taxon>
        <taxon>Bacilli</taxon>
        <taxon>Lactobacillales</taxon>
        <taxon>Lactobacillaceae</taxon>
        <taxon>Loigolactobacillus</taxon>
    </lineage>
</organism>
<dbReference type="RefSeq" id="WP_068281283.1">
    <property type="nucleotide sequence ID" value="NZ_CP014873.1"/>
</dbReference>
<keyword evidence="6 7" id="KW-0472">Membrane</keyword>
<dbReference type="GO" id="GO:0005886">
    <property type="term" value="C:plasma membrane"/>
    <property type="evidence" value="ECO:0007669"/>
    <property type="project" value="UniProtKB-SubCell"/>
</dbReference>
<protein>
    <submittedName>
        <fullName evidence="9">Methyltransferase</fullName>
    </submittedName>
</protein>
<dbReference type="AlphaFoldDB" id="A0A192H404"/>
<keyword evidence="9" id="KW-0808">Transferase</keyword>
<dbReference type="PANTHER" id="PTHR33778:SF1">
    <property type="entry name" value="MAGNESIUM TRANSPORTER YHID-RELATED"/>
    <property type="match status" value="1"/>
</dbReference>
<dbReference type="GO" id="GO:0032259">
    <property type="term" value="P:methylation"/>
    <property type="evidence" value="ECO:0007669"/>
    <property type="project" value="UniProtKB-KW"/>
</dbReference>
<dbReference type="GeneID" id="42981944"/>
<evidence type="ECO:0000256" key="4">
    <source>
        <dbReference type="ARBA" id="ARBA00022692"/>
    </source>
</evidence>
<dbReference type="EMBL" id="CP014873">
    <property type="protein sequence ID" value="ANK63554.1"/>
    <property type="molecule type" value="Genomic_DNA"/>
</dbReference>
<proteinExistence type="inferred from homology"/>
<dbReference type="PANTHER" id="PTHR33778">
    <property type="entry name" value="PROTEIN MGTC"/>
    <property type="match status" value="1"/>
</dbReference>
<feature type="domain" description="MgtC/SapB/SrpB/YhiD N-terminal" evidence="8">
    <location>
        <begin position="17"/>
        <end position="143"/>
    </location>
</feature>
<evidence type="ECO:0000256" key="2">
    <source>
        <dbReference type="ARBA" id="ARBA00009298"/>
    </source>
</evidence>
<keyword evidence="10" id="KW-1185">Reference proteome</keyword>
<comment type="similarity">
    <text evidence="2">Belongs to the MgtC/SapB family.</text>
</comment>
<feature type="transmembrane region" description="Helical" evidence="7">
    <location>
        <begin position="125"/>
        <end position="141"/>
    </location>
</feature>
<evidence type="ECO:0000313" key="10">
    <source>
        <dbReference type="Proteomes" id="UP000078582"/>
    </source>
</evidence>
<feature type="transmembrane region" description="Helical" evidence="7">
    <location>
        <begin position="40"/>
        <end position="57"/>
    </location>
</feature>
<dbReference type="Pfam" id="PF02308">
    <property type="entry name" value="MgtC"/>
    <property type="match status" value="1"/>
</dbReference>
<gene>
    <name evidence="9" type="ORF">AYR53_06720</name>
</gene>
<evidence type="ECO:0000313" key="9">
    <source>
        <dbReference type="EMBL" id="ANK63554.1"/>
    </source>
</evidence>
<dbReference type="GO" id="GO:0008168">
    <property type="term" value="F:methyltransferase activity"/>
    <property type="evidence" value="ECO:0007669"/>
    <property type="project" value="UniProtKB-KW"/>
</dbReference>
<dbReference type="InterPro" id="IPR049177">
    <property type="entry name" value="MgtC_SapB_SrpB_YhiD_N"/>
</dbReference>
<evidence type="ECO:0000256" key="5">
    <source>
        <dbReference type="ARBA" id="ARBA00022989"/>
    </source>
</evidence>
<evidence type="ECO:0000256" key="1">
    <source>
        <dbReference type="ARBA" id="ARBA00004651"/>
    </source>
</evidence>